<organism evidence="2 3">
    <name type="scientific">Adhaeribacter rhizoryzae</name>
    <dbReference type="NCBI Taxonomy" id="2607907"/>
    <lineage>
        <taxon>Bacteria</taxon>
        <taxon>Pseudomonadati</taxon>
        <taxon>Bacteroidota</taxon>
        <taxon>Cytophagia</taxon>
        <taxon>Cytophagales</taxon>
        <taxon>Hymenobacteraceae</taxon>
        <taxon>Adhaeribacter</taxon>
    </lineage>
</organism>
<keyword evidence="1" id="KW-0472">Membrane</keyword>
<accession>A0A5M6DCL7</accession>
<protein>
    <submittedName>
        <fullName evidence="2">Uncharacterized protein</fullName>
    </submittedName>
</protein>
<feature type="transmembrane region" description="Helical" evidence="1">
    <location>
        <begin position="112"/>
        <end position="133"/>
    </location>
</feature>
<comment type="caution">
    <text evidence="2">The sequence shown here is derived from an EMBL/GenBank/DDBJ whole genome shotgun (WGS) entry which is preliminary data.</text>
</comment>
<feature type="transmembrane region" description="Helical" evidence="1">
    <location>
        <begin position="12"/>
        <end position="30"/>
    </location>
</feature>
<sequence>MGKNDASALLNAINKIAAVLVLFCSLLLFLDYLLPGSLEEVVIQEYDVFTTRVRGGSATTYNIITEKYTFPISDEFLSDSEVGDTINVEVSRMLKIIEAYGLKNQLATHVYYTRYLTGIFFPLALILVSLIALRIREPSETTLNMLIGMEAMALFIFFMTVLNISNLF</sequence>
<evidence type="ECO:0000313" key="2">
    <source>
        <dbReference type="EMBL" id="KAA5544206.1"/>
    </source>
</evidence>
<dbReference type="RefSeq" id="WP_150089308.1">
    <property type="nucleotide sequence ID" value="NZ_VWSF01000011.1"/>
</dbReference>
<dbReference type="EMBL" id="VWSF01000011">
    <property type="protein sequence ID" value="KAA5544206.1"/>
    <property type="molecule type" value="Genomic_DNA"/>
</dbReference>
<evidence type="ECO:0000256" key="1">
    <source>
        <dbReference type="SAM" id="Phobius"/>
    </source>
</evidence>
<keyword evidence="1" id="KW-1133">Transmembrane helix</keyword>
<reference evidence="2 3" key="1">
    <citation type="submission" date="2019-09" db="EMBL/GenBank/DDBJ databases">
        <title>Genome sequence and assembly of Adhaeribacter sp.</title>
        <authorList>
            <person name="Chhetri G."/>
        </authorList>
    </citation>
    <scope>NUCLEOTIDE SEQUENCE [LARGE SCALE GENOMIC DNA]</scope>
    <source>
        <strain evidence="2 3">DK36</strain>
    </source>
</reference>
<dbReference type="Proteomes" id="UP000323426">
    <property type="component" value="Unassembled WGS sequence"/>
</dbReference>
<feature type="transmembrane region" description="Helical" evidence="1">
    <location>
        <begin position="145"/>
        <end position="165"/>
    </location>
</feature>
<proteinExistence type="predicted"/>
<dbReference type="AlphaFoldDB" id="A0A5M6DCL7"/>
<keyword evidence="1" id="KW-0812">Transmembrane</keyword>
<gene>
    <name evidence="2" type="ORF">F0145_14965</name>
</gene>
<evidence type="ECO:0000313" key="3">
    <source>
        <dbReference type="Proteomes" id="UP000323426"/>
    </source>
</evidence>
<name>A0A5M6DCL7_9BACT</name>
<keyword evidence="3" id="KW-1185">Reference proteome</keyword>